<evidence type="ECO:0000313" key="2">
    <source>
        <dbReference type="EMBL" id="BAQ18288.1"/>
    </source>
</evidence>
<reference evidence="2 3" key="1">
    <citation type="submission" date="2014-09" db="EMBL/GenBank/DDBJ databases">
        <title>Genome sequencing of Methyloceanibacter caenitepidi Gela4.</title>
        <authorList>
            <person name="Takeuchi M."/>
            <person name="Susumu S."/>
            <person name="Kamagata Y."/>
            <person name="Oshima K."/>
            <person name="Hattori M."/>
            <person name="Iwasaki W."/>
        </authorList>
    </citation>
    <scope>NUCLEOTIDE SEQUENCE [LARGE SCALE GENOMIC DNA]</scope>
    <source>
        <strain evidence="2 3">Gela4</strain>
    </source>
</reference>
<accession>A0A0A8K5R8</accession>
<dbReference type="HOGENOM" id="CLU_2771121_0_0_5"/>
<sequence length="69" mass="7277">MSTAAVAAWGGAGSIGSYVAATTVPDFTTMNAWSEMVLKTATATGACLSVGLLLFKGFLMWRHRDKPPR</sequence>
<dbReference type="AlphaFoldDB" id="A0A0A8K5R8"/>
<dbReference type="STRING" id="1384459.GL4_2855"/>
<keyword evidence="1" id="KW-0472">Membrane</keyword>
<evidence type="ECO:0000313" key="3">
    <source>
        <dbReference type="Proteomes" id="UP000031643"/>
    </source>
</evidence>
<feature type="transmembrane region" description="Helical" evidence="1">
    <location>
        <begin position="37"/>
        <end position="59"/>
    </location>
</feature>
<dbReference type="Proteomes" id="UP000031643">
    <property type="component" value="Chromosome"/>
</dbReference>
<keyword evidence="1" id="KW-0812">Transmembrane</keyword>
<proteinExistence type="predicted"/>
<gene>
    <name evidence="2" type="ORF">GL4_2855</name>
</gene>
<organism evidence="2 3">
    <name type="scientific">Methyloceanibacter caenitepidi</name>
    <dbReference type="NCBI Taxonomy" id="1384459"/>
    <lineage>
        <taxon>Bacteria</taxon>
        <taxon>Pseudomonadati</taxon>
        <taxon>Pseudomonadota</taxon>
        <taxon>Alphaproteobacteria</taxon>
        <taxon>Hyphomicrobiales</taxon>
        <taxon>Hyphomicrobiaceae</taxon>
        <taxon>Methyloceanibacter</taxon>
    </lineage>
</organism>
<dbReference type="EMBL" id="AP014648">
    <property type="protein sequence ID" value="BAQ18288.1"/>
    <property type="molecule type" value="Genomic_DNA"/>
</dbReference>
<keyword evidence="1" id="KW-1133">Transmembrane helix</keyword>
<name>A0A0A8K5R8_9HYPH</name>
<evidence type="ECO:0000256" key="1">
    <source>
        <dbReference type="SAM" id="Phobius"/>
    </source>
</evidence>
<dbReference type="KEGG" id="mcg:GL4_2855"/>
<keyword evidence="3" id="KW-1185">Reference proteome</keyword>
<protein>
    <submittedName>
        <fullName evidence="2">Uncharacterized protein</fullName>
    </submittedName>
</protein>